<keyword evidence="5" id="KW-0325">Glycoprotein</keyword>
<evidence type="ECO:0000256" key="2">
    <source>
        <dbReference type="ARBA" id="ARBA00022670"/>
    </source>
</evidence>
<dbReference type="RefSeq" id="XP_040660064.1">
    <property type="nucleotide sequence ID" value="XM_040799181.1"/>
</dbReference>
<dbReference type="AlphaFoldDB" id="A0A151GUL7"/>
<sequence length="536" mass="58951">MRCNLVVAAAFAELLFATSAGATVYSAYKHSRWASRSPTHFDNRHVKRGNGKQAVYAGTFDQFIDHKNHSRGTFQQRYWWNADHYGGDGSPIVLVAPSIIDGEAYASVTTNISLPGQIAQEIHGAVVFLEHRFVGNSSAFDDYTTENLQYLNLDNILADLVHFAKTVTLDFDRNRTSTPSKAPWVLSGCGSAGAVVAWINALAPGTFWAYHSSSAPVQSISNFTKYFDVVEEAMPRNCSADLKTVMAHVDGILETGSLDERLTLKDQFGFGNLTHNGDFAAAIASGIYSWEMHYLSDGYPKLHQMCDYIENKWPNSTAATPDANGVGLVKALAGFIKWIREEEIPGACDADDDEEQVAGNSTWCYDLRDTTLEHYTDTSAVNNIRLQWWMRCNEAFEFWMAGPGPNGGPSIVSKFLTVDASRSQCGLLFPEVNGHTYGLANGRSASTVNERTGGSKLKTTPRILFVNGQLDPWRSAMVSAGDSEMQAPVWLIANATQGHDVYAEETSEIPHIAQAVREIVAQMKRWVNEFKAAPSS</sequence>
<dbReference type="GeneID" id="63714493"/>
<dbReference type="GO" id="GO:0008239">
    <property type="term" value="F:dipeptidyl-peptidase activity"/>
    <property type="evidence" value="ECO:0007669"/>
    <property type="project" value="TreeGrafter"/>
</dbReference>
<evidence type="ECO:0008006" key="9">
    <source>
        <dbReference type="Google" id="ProtNLM"/>
    </source>
</evidence>
<name>A0A151GUL7_DRECN</name>
<accession>A0A151GUL7</accession>
<dbReference type="Pfam" id="PF05577">
    <property type="entry name" value="Peptidase_S28"/>
    <property type="match status" value="1"/>
</dbReference>
<dbReference type="InterPro" id="IPR029058">
    <property type="entry name" value="AB_hydrolase_fold"/>
</dbReference>
<keyword evidence="2" id="KW-0645">Protease</keyword>
<dbReference type="PANTHER" id="PTHR11010">
    <property type="entry name" value="PROTEASE S28 PRO-X CARBOXYPEPTIDASE-RELATED"/>
    <property type="match status" value="1"/>
</dbReference>
<organism evidence="7 8">
    <name type="scientific">Drechmeria coniospora</name>
    <name type="common">Nematophagous fungus</name>
    <name type="synonym">Meria coniospora</name>
    <dbReference type="NCBI Taxonomy" id="98403"/>
    <lineage>
        <taxon>Eukaryota</taxon>
        <taxon>Fungi</taxon>
        <taxon>Dikarya</taxon>
        <taxon>Ascomycota</taxon>
        <taxon>Pezizomycotina</taxon>
        <taxon>Sordariomycetes</taxon>
        <taxon>Hypocreomycetidae</taxon>
        <taxon>Hypocreales</taxon>
        <taxon>Ophiocordycipitaceae</taxon>
        <taxon>Drechmeria</taxon>
    </lineage>
</organism>
<dbReference type="Proteomes" id="UP000076580">
    <property type="component" value="Chromosome 01"/>
</dbReference>
<keyword evidence="8" id="KW-1185">Reference proteome</keyword>
<evidence type="ECO:0000256" key="1">
    <source>
        <dbReference type="ARBA" id="ARBA00011079"/>
    </source>
</evidence>
<feature type="signal peptide" evidence="6">
    <location>
        <begin position="1"/>
        <end position="22"/>
    </location>
</feature>
<dbReference type="GO" id="GO:0006508">
    <property type="term" value="P:proteolysis"/>
    <property type="evidence" value="ECO:0007669"/>
    <property type="project" value="UniProtKB-KW"/>
</dbReference>
<evidence type="ECO:0000313" key="7">
    <source>
        <dbReference type="EMBL" id="KYK60712.1"/>
    </source>
</evidence>
<comment type="caution">
    <text evidence="7">The sequence shown here is derived from an EMBL/GenBank/DDBJ whole genome shotgun (WGS) entry which is preliminary data.</text>
</comment>
<gene>
    <name evidence="7" type="ORF">DCS_01850</name>
</gene>
<dbReference type="PANTHER" id="PTHR11010:SF23">
    <property type="entry name" value="SERINE PEPTIDASE"/>
    <property type="match status" value="1"/>
</dbReference>
<keyword evidence="4" id="KW-0378">Hydrolase</keyword>
<dbReference type="SUPFAM" id="SSF53474">
    <property type="entry name" value="alpha/beta-Hydrolases"/>
    <property type="match status" value="1"/>
</dbReference>
<proteinExistence type="inferred from homology"/>
<evidence type="ECO:0000313" key="8">
    <source>
        <dbReference type="Proteomes" id="UP000076580"/>
    </source>
</evidence>
<dbReference type="EMBL" id="LAYC01000001">
    <property type="protein sequence ID" value="KYK60712.1"/>
    <property type="molecule type" value="Genomic_DNA"/>
</dbReference>
<dbReference type="Gene3D" id="3.40.50.1820">
    <property type="entry name" value="alpha/beta hydrolase"/>
    <property type="match status" value="2"/>
</dbReference>
<evidence type="ECO:0000256" key="4">
    <source>
        <dbReference type="ARBA" id="ARBA00022801"/>
    </source>
</evidence>
<comment type="similarity">
    <text evidence="1">Belongs to the peptidase S28 family.</text>
</comment>
<reference evidence="7 8" key="1">
    <citation type="journal article" date="2016" name="Sci. Rep.">
        <title>Insights into Adaptations to a Near-Obligate Nematode Endoparasitic Lifestyle from the Finished Genome of Drechmeria coniospora.</title>
        <authorList>
            <person name="Zhang L."/>
            <person name="Zhou Z."/>
            <person name="Guo Q."/>
            <person name="Fokkens L."/>
            <person name="Miskei M."/>
            <person name="Pocsi I."/>
            <person name="Zhang W."/>
            <person name="Chen M."/>
            <person name="Wang L."/>
            <person name="Sun Y."/>
            <person name="Donzelli B.G."/>
            <person name="Gibson D.M."/>
            <person name="Nelson D.R."/>
            <person name="Luo J.G."/>
            <person name="Rep M."/>
            <person name="Liu H."/>
            <person name="Yang S."/>
            <person name="Wang J."/>
            <person name="Krasnoff S.B."/>
            <person name="Xu Y."/>
            <person name="Molnar I."/>
            <person name="Lin M."/>
        </authorList>
    </citation>
    <scope>NUCLEOTIDE SEQUENCE [LARGE SCALE GENOMIC DNA]</scope>
    <source>
        <strain evidence="7 8">ARSEF 6962</strain>
    </source>
</reference>
<dbReference type="InParanoid" id="A0A151GUL7"/>
<keyword evidence="3 6" id="KW-0732">Signal</keyword>
<evidence type="ECO:0000256" key="6">
    <source>
        <dbReference type="SAM" id="SignalP"/>
    </source>
</evidence>
<dbReference type="GO" id="GO:0070008">
    <property type="term" value="F:serine-type exopeptidase activity"/>
    <property type="evidence" value="ECO:0007669"/>
    <property type="project" value="InterPro"/>
</dbReference>
<dbReference type="InterPro" id="IPR008758">
    <property type="entry name" value="Peptidase_S28"/>
</dbReference>
<feature type="chain" id="PRO_5007581002" description="Peptidase S28" evidence="6">
    <location>
        <begin position="23"/>
        <end position="536"/>
    </location>
</feature>
<evidence type="ECO:0000256" key="3">
    <source>
        <dbReference type="ARBA" id="ARBA00022729"/>
    </source>
</evidence>
<evidence type="ECO:0000256" key="5">
    <source>
        <dbReference type="ARBA" id="ARBA00023180"/>
    </source>
</evidence>
<protein>
    <recommendedName>
        <fullName evidence="9">Peptidase S28</fullName>
    </recommendedName>
</protein>